<comment type="caution">
    <text evidence="2">The sequence shown here is derived from an EMBL/GenBank/DDBJ whole genome shotgun (WGS) entry which is preliminary data.</text>
</comment>
<organism evidence="2 3">
    <name type="scientific">Trema orientale</name>
    <name type="common">Charcoal tree</name>
    <name type="synonym">Celtis orientalis</name>
    <dbReference type="NCBI Taxonomy" id="63057"/>
    <lineage>
        <taxon>Eukaryota</taxon>
        <taxon>Viridiplantae</taxon>
        <taxon>Streptophyta</taxon>
        <taxon>Embryophyta</taxon>
        <taxon>Tracheophyta</taxon>
        <taxon>Spermatophyta</taxon>
        <taxon>Magnoliopsida</taxon>
        <taxon>eudicotyledons</taxon>
        <taxon>Gunneridae</taxon>
        <taxon>Pentapetalae</taxon>
        <taxon>rosids</taxon>
        <taxon>fabids</taxon>
        <taxon>Rosales</taxon>
        <taxon>Cannabaceae</taxon>
        <taxon>Trema</taxon>
    </lineage>
</organism>
<feature type="compositionally biased region" description="Basic and acidic residues" evidence="1">
    <location>
        <begin position="43"/>
        <end position="57"/>
    </location>
</feature>
<dbReference type="InParanoid" id="A0A2P5F1Z1"/>
<keyword evidence="3" id="KW-1185">Reference proteome</keyword>
<evidence type="ECO:0000313" key="3">
    <source>
        <dbReference type="Proteomes" id="UP000237000"/>
    </source>
</evidence>
<evidence type="ECO:0000256" key="1">
    <source>
        <dbReference type="SAM" id="MobiDB-lite"/>
    </source>
</evidence>
<sequence>MQGNLQKVITIHLSERGSGGGINALLFLQKAKHESLRPWPRKASQEEKRQWRNKQRETNSVSRSIAPPPIRPENEPSPSALVGMTLEIPASHLLSCLGHQQCRFASTANRRIVSPNSVGYFRQKLFNGPLLVT</sequence>
<dbReference type="AlphaFoldDB" id="A0A2P5F1Z1"/>
<protein>
    <submittedName>
        <fullName evidence="2">Uncharacterized protein</fullName>
    </submittedName>
</protein>
<reference evidence="3" key="1">
    <citation type="submission" date="2016-06" db="EMBL/GenBank/DDBJ databases">
        <title>Parallel loss of symbiosis genes in relatives of nitrogen-fixing non-legume Parasponia.</title>
        <authorList>
            <person name="Van Velzen R."/>
            <person name="Holmer R."/>
            <person name="Bu F."/>
            <person name="Rutten L."/>
            <person name="Van Zeijl A."/>
            <person name="Liu W."/>
            <person name="Santuari L."/>
            <person name="Cao Q."/>
            <person name="Sharma T."/>
            <person name="Shen D."/>
            <person name="Roswanjaya Y."/>
            <person name="Wardhani T."/>
            <person name="Kalhor M.S."/>
            <person name="Jansen J."/>
            <person name="Van den Hoogen J."/>
            <person name="Gungor B."/>
            <person name="Hartog M."/>
            <person name="Hontelez J."/>
            <person name="Verver J."/>
            <person name="Yang W.-C."/>
            <person name="Schijlen E."/>
            <person name="Repin R."/>
            <person name="Schilthuizen M."/>
            <person name="Schranz E."/>
            <person name="Heidstra R."/>
            <person name="Miyata K."/>
            <person name="Fedorova E."/>
            <person name="Kohlen W."/>
            <person name="Bisseling T."/>
            <person name="Smit S."/>
            <person name="Geurts R."/>
        </authorList>
    </citation>
    <scope>NUCLEOTIDE SEQUENCE [LARGE SCALE GENOMIC DNA]</scope>
    <source>
        <strain evidence="3">cv. RG33-2</strain>
    </source>
</reference>
<proteinExistence type="predicted"/>
<evidence type="ECO:0000313" key="2">
    <source>
        <dbReference type="EMBL" id="PON91810.1"/>
    </source>
</evidence>
<accession>A0A2P5F1Z1</accession>
<dbReference type="EMBL" id="JXTC01000071">
    <property type="protein sequence ID" value="PON91810.1"/>
    <property type="molecule type" value="Genomic_DNA"/>
</dbReference>
<feature type="region of interest" description="Disordered" evidence="1">
    <location>
        <begin position="33"/>
        <end position="78"/>
    </location>
</feature>
<dbReference type="Proteomes" id="UP000237000">
    <property type="component" value="Unassembled WGS sequence"/>
</dbReference>
<gene>
    <name evidence="2" type="ORF">TorRG33x02_124080</name>
</gene>
<name>A0A2P5F1Z1_TREOI</name>